<gene>
    <name evidence="1" type="ORF">DERYTH_LOCUS20269</name>
</gene>
<feature type="non-terminal residue" evidence="1">
    <location>
        <position position="1"/>
    </location>
</feature>
<dbReference type="EMBL" id="CAJVPY010023583">
    <property type="protein sequence ID" value="CAG8785275.1"/>
    <property type="molecule type" value="Genomic_DNA"/>
</dbReference>
<dbReference type="InterPro" id="IPR052579">
    <property type="entry name" value="Zinc_finger_SWIM"/>
</dbReference>
<name>A0A9N9JM42_9GLOM</name>
<dbReference type="OrthoDB" id="2379842at2759"/>
<organism evidence="1 2">
    <name type="scientific">Dentiscutata erythropus</name>
    <dbReference type="NCBI Taxonomy" id="1348616"/>
    <lineage>
        <taxon>Eukaryota</taxon>
        <taxon>Fungi</taxon>
        <taxon>Fungi incertae sedis</taxon>
        <taxon>Mucoromycota</taxon>
        <taxon>Glomeromycotina</taxon>
        <taxon>Glomeromycetes</taxon>
        <taxon>Diversisporales</taxon>
        <taxon>Gigasporaceae</taxon>
        <taxon>Dentiscutata</taxon>
    </lineage>
</organism>
<dbReference type="AlphaFoldDB" id="A0A9N9JM42"/>
<evidence type="ECO:0000313" key="1">
    <source>
        <dbReference type="EMBL" id="CAG8785275.1"/>
    </source>
</evidence>
<protein>
    <submittedName>
        <fullName evidence="1">20047_t:CDS:1</fullName>
    </submittedName>
</protein>
<proteinExistence type="predicted"/>
<evidence type="ECO:0000313" key="2">
    <source>
        <dbReference type="Proteomes" id="UP000789405"/>
    </source>
</evidence>
<dbReference type="PANTHER" id="PTHR31569:SF4">
    <property type="entry name" value="SWIM-TYPE DOMAIN-CONTAINING PROTEIN"/>
    <property type="match status" value="1"/>
</dbReference>
<reference evidence="1" key="1">
    <citation type="submission" date="2021-06" db="EMBL/GenBank/DDBJ databases">
        <authorList>
            <person name="Kallberg Y."/>
            <person name="Tangrot J."/>
            <person name="Rosling A."/>
        </authorList>
    </citation>
    <scope>NUCLEOTIDE SEQUENCE</scope>
    <source>
        <strain evidence="1">MA453B</strain>
    </source>
</reference>
<dbReference type="PANTHER" id="PTHR31569">
    <property type="entry name" value="SWIM-TYPE DOMAIN-CONTAINING PROTEIN"/>
    <property type="match status" value="1"/>
</dbReference>
<sequence length="330" mass="37604">RKLKEAAQQGAKAAGFAFSVSSLKVSGGGKGSHTPFVTLQCMIGGKYRNNHNITEETRKQNKSTKRQNCPVTLRVVLNENTKVWVVISSKKQKELVYIMLKSGASTQSIADAIYWKQGTVYTKDIINERDQIKNALNEGTNRDTTVHLLQMLDECHYIVCHVLTKDGHLLTLFFTHNESAHQVAIYPEVLMVDATYKTNLYKLPLINAIALFLLTLKETIYDIFSCSSEVVVSNRALALRKAAAKIFPEAKKMVCIWHMLVQNLRTACRKFFDSDEDYNELLLSIQKVAYAEEMNEVEKAFNEVNKVAMKSRNPKYIKNYFEEWKKDAEC</sequence>
<keyword evidence="2" id="KW-1185">Reference proteome</keyword>
<comment type="caution">
    <text evidence="1">The sequence shown here is derived from an EMBL/GenBank/DDBJ whole genome shotgun (WGS) entry which is preliminary data.</text>
</comment>
<accession>A0A9N9JM42</accession>
<dbReference type="Proteomes" id="UP000789405">
    <property type="component" value="Unassembled WGS sequence"/>
</dbReference>